<dbReference type="Pfam" id="PF01208">
    <property type="entry name" value="URO-D"/>
    <property type="match status" value="1"/>
</dbReference>
<evidence type="ECO:0000313" key="3">
    <source>
        <dbReference type="Proteomes" id="UP000095492"/>
    </source>
</evidence>
<dbReference type="GO" id="GO:0006779">
    <property type="term" value="P:porphyrin-containing compound biosynthetic process"/>
    <property type="evidence" value="ECO:0007669"/>
    <property type="project" value="InterPro"/>
</dbReference>
<name>A0A173V6N6_EUBRA</name>
<evidence type="ECO:0000313" key="2">
    <source>
        <dbReference type="EMBL" id="CUN22963.1"/>
    </source>
</evidence>
<dbReference type="RefSeq" id="WP_022035615.1">
    <property type="nucleotide sequence ID" value="NZ_CAXUGT010000020.1"/>
</dbReference>
<dbReference type="GO" id="GO:0004853">
    <property type="term" value="F:uroporphyrinogen decarboxylase activity"/>
    <property type="evidence" value="ECO:0007669"/>
    <property type="project" value="InterPro"/>
</dbReference>
<gene>
    <name evidence="2" type="ORF">ERS852448_02595</name>
</gene>
<keyword evidence="2" id="KW-0808">Transferase</keyword>
<evidence type="ECO:0000259" key="1">
    <source>
        <dbReference type="Pfam" id="PF01208"/>
    </source>
</evidence>
<dbReference type="CDD" id="cd03465">
    <property type="entry name" value="URO-D_like"/>
    <property type="match status" value="1"/>
</dbReference>
<dbReference type="AlphaFoldDB" id="A0A173V6N6"/>
<protein>
    <submittedName>
        <fullName evidence="2">Methylcobalamin:coenzyme M methyltransferase</fullName>
    </submittedName>
</protein>
<dbReference type="SUPFAM" id="SSF51726">
    <property type="entry name" value="UROD/MetE-like"/>
    <property type="match status" value="1"/>
</dbReference>
<dbReference type="PANTHER" id="PTHR47099:SF1">
    <property type="entry name" value="METHYLCOBAMIDE:COM METHYLTRANSFERASE MTBA"/>
    <property type="match status" value="1"/>
</dbReference>
<feature type="domain" description="Uroporphyrinogen decarboxylase (URO-D)" evidence="1">
    <location>
        <begin position="31"/>
        <end position="332"/>
    </location>
</feature>
<dbReference type="InterPro" id="IPR052024">
    <property type="entry name" value="Methanogen_methyltrans"/>
</dbReference>
<dbReference type="PANTHER" id="PTHR47099">
    <property type="entry name" value="METHYLCOBAMIDE:COM METHYLTRANSFERASE MTBA"/>
    <property type="match status" value="1"/>
</dbReference>
<dbReference type="STRING" id="39490.ERS852448_02595"/>
<dbReference type="GO" id="GO:0032259">
    <property type="term" value="P:methylation"/>
    <property type="evidence" value="ECO:0007669"/>
    <property type="project" value="UniProtKB-KW"/>
</dbReference>
<proteinExistence type="predicted"/>
<dbReference type="GeneID" id="97392396"/>
<dbReference type="Proteomes" id="UP000095492">
    <property type="component" value="Unassembled WGS sequence"/>
</dbReference>
<sequence length="336" mass="36760">MTMNMKQWVADILASDKKKSLPVLSFPSIQKMGITVAELINSSDKQAEGMKIIADSCPTAASVSLMDLSLEAEAFGSTIRVSDDEVPTVIGSIVSTEEEAEALKVPEIGAGRTQIYIDAIEKACKLITDRPVLAGVIGPFSLAGRLLDVSEALIYCYDEPDMVHIVLQKVTEFLINYCNEYKKVGANGIVMAEPLAGLLSPDLAQEFSADYVKQIVDAVQDDNFLVVYHNCGNTAVKTIDTIVTNGCLMYHFGNAINMAEMMSHVPENLIAMGNVDPAGEFRNGTAESVYNRTKEVMDECCKYKNFVISSGCDIPPMSPWENINAFFQAVEDFYEK</sequence>
<dbReference type="OrthoDB" id="8452307at2"/>
<keyword evidence="2" id="KW-0489">Methyltransferase</keyword>
<accession>A0A173V6N6</accession>
<dbReference type="GO" id="GO:0008168">
    <property type="term" value="F:methyltransferase activity"/>
    <property type="evidence" value="ECO:0007669"/>
    <property type="project" value="UniProtKB-KW"/>
</dbReference>
<organism evidence="2 3">
    <name type="scientific">Eubacterium ramulus</name>
    <dbReference type="NCBI Taxonomy" id="39490"/>
    <lineage>
        <taxon>Bacteria</taxon>
        <taxon>Bacillati</taxon>
        <taxon>Bacillota</taxon>
        <taxon>Clostridia</taxon>
        <taxon>Eubacteriales</taxon>
        <taxon>Eubacteriaceae</taxon>
        <taxon>Eubacterium</taxon>
    </lineage>
</organism>
<dbReference type="InterPro" id="IPR038071">
    <property type="entry name" value="UROD/MetE-like_sf"/>
</dbReference>
<dbReference type="Gene3D" id="3.20.20.210">
    <property type="match status" value="1"/>
</dbReference>
<reference evidence="2 3" key="1">
    <citation type="submission" date="2015-09" db="EMBL/GenBank/DDBJ databases">
        <authorList>
            <consortium name="Pathogen Informatics"/>
        </authorList>
    </citation>
    <scope>NUCLEOTIDE SEQUENCE [LARGE SCALE GENOMIC DNA]</scope>
    <source>
        <strain evidence="2 3">2789STDY5608891</strain>
    </source>
</reference>
<dbReference type="EMBL" id="CYYA01000023">
    <property type="protein sequence ID" value="CUN22963.1"/>
    <property type="molecule type" value="Genomic_DNA"/>
</dbReference>
<dbReference type="InterPro" id="IPR000257">
    <property type="entry name" value="Uroporphyrinogen_deCOase"/>
</dbReference>